<organism evidence="1 2">
    <name type="scientific">Alicyclobacillus cycloheptanicus</name>
    <dbReference type="NCBI Taxonomy" id="1457"/>
    <lineage>
        <taxon>Bacteria</taxon>
        <taxon>Bacillati</taxon>
        <taxon>Bacillota</taxon>
        <taxon>Bacilli</taxon>
        <taxon>Bacillales</taxon>
        <taxon>Alicyclobacillaceae</taxon>
        <taxon>Alicyclobacillus</taxon>
    </lineage>
</organism>
<comment type="caution">
    <text evidence="1">The sequence shown here is derived from an EMBL/GenBank/DDBJ whole genome shotgun (WGS) entry which is preliminary data.</text>
</comment>
<dbReference type="RefSeq" id="WP_274456781.1">
    <property type="nucleotide sequence ID" value="NZ_CP067097.1"/>
</dbReference>
<reference evidence="1 2" key="1">
    <citation type="submission" date="2023-07" db="EMBL/GenBank/DDBJ databases">
        <title>Genomic Encyclopedia of Type Strains, Phase IV (KMG-IV): sequencing the most valuable type-strain genomes for metagenomic binning, comparative biology and taxonomic classification.</title>
        <authorList>
            <person name="Goeker M."/>
        </authorList>
    </citation>
    <scope>NUCLEOTIDE SEQUENCE [LARGE SCALE GENOMIC DNA]</scope>
    <source>
        <strain evidence="1 2">DSM 4006</strain>
    </source>
</reference>
<dbReference type="InterPro" id="IPR036390">
    <property type="entry name" value="WH_DNA-bd_sf"/>
</dbReference>
<evidence type="ECO:0008006" key="3">
    <source>
        <dbReference type="Google" id="ProtNLM"/>
    </source>
</evidence>
<dbReference type="Proteomes" id="UP001232973">
    <property type="component" value="Unassembled WGS sequence"/>
</dbReference>
<dbReference type="EMBL" id="JAUSTP010000060">
    <property type="protein sequence ID" value="MDQ0191605.1"/>
    <property type="molecule type" value="Genomic_DNA"/>
</dbReference>
<name>A0ABT9XMR2_9BACL</name>
<evidence type="ECO:0000313" key="1">
    <source>
        <dbReference type="EMBL" id="MDQ0191605.1"/>
    </source>
</evidence>
<evidence type="ECO:0000313" key="2">
    <source>
        <dbReference type="Proteomes" id="UP001232973"/>
    </source>
</evidence>
<dbReference type="SUPFAM" id="SSF46785">
    <property type="entry name" value="Winged helix' DNA-binding domain"/>
    <property type="match status" value="1"/>
</dbReference>
<protein>
    <recommendedName>
        <fullName evidence="3">HTH domain-containing protein</fullName>
    </recommendedName>
</protein>
<sequence length="421" mass="47034">MSKIRLGVLGADDSLAVIEEVAREFGEINMRPVVYWEEVEIKERMHPLENEVDMWLCSGQVPYSVAKELYPDRPVFYTRHSGEGLYKVLLFLSHEQGLRVSDLSFDTLSPDSVNQFLASVGIACQVHLKHYTGAIHSDELVNFHRSLWEQGLTKAAVTCLRSAQLKLKKLGIPATHITPTASEVRQVLDAIVKTHDLLVSRNAQVVVQFVQRCSENAIVTEPDFDAAIHRYARCLHGTKQQVNASSWMVYTTRGAMEEITDNFRTRPRFRQLTGLPDEAACGGIGVGSTVSEALGRARLALSQAQWHGPGSWGCTLETNTLIAPLEEGHKTLALEYAREDFQHLSGEIALSSLTLSKIAGIIAKRKSSRITVNELAEYFNILPRSARRILLRLEENGLATVVGEETAYQRGRPRKIYDIQI</sequence>
<keyword evidence="2" id="KW-1185">Reference proteome</keyword>
<accession>A0ABT9XMR2</accession>
<gene>
    <name evidence="1" type="ORF">J2S03_003476</name>
</gene>
<proteinExistence type="predicted"/>